<evidence type="ECO:0000259" key="13">
    <source>
        <dbReference type="PROSITE" id="PS50011"/>
    </source>
</evidence>
<dbReference type="Gene3D" id="1.10.510.10">
    <property type="entry name" value="Transferase(Phosphotransferase) domain 1"/>
    <property type="match status" value="1"/>
</dbReference>
<dbReference type="PROSITE" id="PS00108">
    <property type="entry name" value="PROTEIN_KINASE_ST"/>
    <property type="match status" value="1"/>
</dbReference>
<accession>A0A3N0E686</accession>
<dbReference type="InterPro" id="IPR005543">
    <property type="entry name" value="PASTA_dom"/>
</dbReference>
<evidence type="ECO:0000256" key="9">
    <source>
        <dbReference type="ARBA" id="ARBA00048679"/>
    </source>
</evidence>
<dbReference type="SUPFAM" id="SSF56112">
    <property type="entry name" value="Protein kinase-like (PK-like)"/>
    <property type="match status" value="1"/>
</dbReference>
<evidence type="ECO:0000256" key="10">
    <source>
        <dbReference type="PROSITE-ProRule" id="PRU10141"/>
    </source>
</evidence>
<dbReference type="InterPro" id="IPR008271">
    <property type="entry name" value="Ser/Thr_kinase_AS"/>
</dbReference>
<dbReference type="PANTHER" id="PTHR43289">
    <property type="entry name" value="MITOGEN-ACTIVATED PROTEIN KINASE KINASE KINASE 20-RELATED"/>
    <property type="match status" value="1"/>
</dbReference>
<dbReference type="RefSeq" id="WP_123202303.1">
    <property type="nucleotide sequence ID" value="NZ_RJMB01000017.1"/>
</dbReference>
<keyword evidence="12" id="KW-0812">Transmembrane</keyword>
<reference evidence="15 16" key="1">
    <citation type="submission" date="2018-11" db="EMBL/GenBank/DDBJ databases">
        <title>The genome draft of YIM 96095.</title>
        <authorList>
            <person name="Tang S.-K."/>
            <person name="Chunyu W.-X."/>
            <person name="Feng Y.-Z."/>
        </authorList>
    </citation>
    <scope>NUCLEOTIDE SEQUENCE [LARGE SCALE GENOMIC DNA]</scope>
    <source>
        <strain evidence="15 16">YIM 96095</strain>
    </source>
</reference>
<evidence type="ECO:0000256" key="3">
    <source>
        <dbReference type="ARBA" id="ARBA00022679"/>
    </source>
</evidence>
<dbReference type="OrthoDB" id="9762169at2"/>
<evidence type="ECO:0000256" key="4">
    <source>
        <dbReference type="ARBA" id="ARBA00022737"/>
    </source>
</evidence>
<keyword evidence="2" id="KW-0723">Serine/threonine-protein kinase</keyword>
<feature type="domain" description="PASTA" evidence="14">
    <location>
        <begin position="410"/>
        <end position="477"/>
    </location>
</feature>
<dbReference type="AlphaFoldDB" id="A0A3N0E686"/>
<dbReference type="Pfam" id="PF00069">
    <property type="entry name" value="Pkinase"/>
    <property type="match status" value="1"/>
</dbReference>
<feature type="compositionally biased region" description="Pro residues" evidence="11">
    <location>
        <begin position="566"/>
        <end position="575"/>
    </location>
</feature>
<comment type="catalytic activity">
    <reaction evidence="8">
        <text>L-threonyl-[protein] + ATP = O-phospho-L-threonyl-[protein] + ADP + H(+)</text>
        <dbReference type="Rhea" id="RHEA:46608"/>
        <dbReference type="Rhea" id="RHEA-COMP:11060"/>
        <dbReference type="Rhea" id="RHEA-COMP:11605"/>
        <dbReference type="ChEBI" id="CHEBI:15378"/>
        <dbReference type="ChEBI" id="CHEBI:30013"/>
        <dbReference type="ChEBI" id="CHEBI:30616"/>
        <dbReference type="ChEBI" id="CHEBI:61977"/>
        <dbReference type="ChEBI" id="CHEBI:456216"/>
        <dbReference type="EC" id="2.7.11.1"/>
    </reaction>
</comment>
<feature type="domain" description="Protein kinase" evidence="13">
    <location>
        <begin position="11"/>
        <end position="277"/>
    </location>
</feature>
<evidence type="ECO:0000256" key="11">
    <source>
        <dbReference type="SAM" id="MobiDB-lite"/>
    </source>
</evidence>
<evidence type="ECO:0000256" key="1">
    <source>
        <dbReference type="ARBA" id="ARBA00012513"/>
    </source>
</evidence>
<dbReference type="GO" id="GO:0045717">
    <property type="term" value="P:negative regulation of fatty acid biosynthetic process"/>
    <property type="evidence" value="ECO:0007669"/>
    <property type="project" value="UniProtKB-ARBA"/>
</dbReference>
<name>A0A3N0E686_9ACTN</name>
<comment type="catalytic activity">
    <reaction evidence="9">
        <text>L-seryl-[protein] + ATP = O-phospho-L-seryl-[protein] + ADP + H(+)</text>
        <dbReference type="Rhea" id="RHEA:17989"/>
        <dbReference type="Rhea" id="RHEA-COMP:9863"/>
        <dbReference type="Rhea" id="RHEA-COMP:11604"/>
        <dbReference type="ChEBI" id="CHEBI:15378"/>
        <dbReference type="ChEBI" id="CHEBI:29999"/>
        <dbReference type="ChEBI" id="CHEBI:30616"/>
        <dbReference type="ChEBI" id="CHEBI:83421"/>
        <dbReference type="ChEBI" id="CHEBI:456216"/>
        <dbReference type="EC" id="2.7.11.1"/>
    </reaction>
</comment>
<feature type="compositionally biased region" description="Acidic residues" evidence="11">
    <location>
        <begin position="502"/>
        <end position="517"/>
    </location>
</feature>
<dbReference type="NCBIfam" id="NF033483">
    <property type="entry name" value="PknB_PASTA_kin"/>
    <property type="match status" value="1"/>
</dbReference>
<feature type="domain" description="PASTA" evidence="14">
    <location>
        <begin position="478"/>
        <end position="543"/>
    </location>
</feature>
<dbReference type="SMART" id="SM00220">
    <property type="entry name" value="S_TKc"/>
    <property type="match status" value="1"/>
</dbReference>
<evidence type="ECO:0000313" key="16">
    <source>
        <dbReference type="Proteomes" id="UP000269198"/>
    </source>
</evidence>
<gene>
    <name evidence="15" type="primary">pknB</name>
    <name evidence="15" type="ORF">EFW17_16530</name>
</gene>
<dbReference type="CDD" id="cd06577">
    <property type="entry name" value="PASTA_pknB"/>
    <property type="match status" value="3"/>
</dbReference>
<keyword evidence="12" id="KW-1133">Transmembrane helix</keyword>
<dbReference type="FunFam" id="3.30.200.20:FF:000035">
    <property type="entry name" value="Serine/threonine protein kinase Stk1"/>
    <property type="match status" value="1"/>
</dbReference>
<keyword evidence="5 10" id="KW-0547">Nucleotide-binding</keyword>
<dbReference type="GO" id="GO:0005524">
    <property type="term" value="F:ATP binding"/>
    <property type="evidence" value="ECO:0007669"/>
    <property type="project" value="UniProtKB-UniRule"/>
</dbReference>
<evidence type="ECO:0000256" key="6">
    <source>
        <dbReference type="ARBA" id="ARBA00022777"/>
    </source>
</evidence>
<dbReference type="CDD" id="cd14014">
    <property type="entry name" value="STKc_PknB_like"/>
    <property type="match status" value="1"/>
</dbReference>
<dbReference type="PROSITE" id="PS50011">
    <property type="entry name" value="PROTEIN_KINASE_DOM"/>
    <property type="match status" value="1"/>
</dbReference>
<feature type="region of interest" description="Disordered" evidence="11">
    <location>
        <begin position="283"/>
        <end position="306"/>
    </location>
</feature>
<evidence type="ECO:0000256" key="7">
    <source>
        <dbReference type="ARBA" id="ARBA00022840"/>
    </source>
</evidence>
<feature type="compositionally biased region" description="Polar residues" evidence="11">
    <location>
        <begin position="535"/>
        <end position="545"/>
    </location>
</feature>
<keyword evidence="6 15" id="KW-0418">Kinase</keyword>
<dbReference type="SUPFAM" id="SSF54184">
    <property type="entry name" value="Penicillin-binding protein 2x (pbp-2x), c-terminal domain"/>
    <property type="match status" value="1"/>
</dbReference>
<dbReference type="InterPro" id="IPR011009">
    <property type="entry name" value="Kinase-like_dom_sf"/>
</dbReference>
<evidence type="ECO:0000313" key="15">
    <source>
        <dbReference type="EMBL" id="RNL83335.1"/>
    </source>
</evidence>
<comment type="caution">
    <text evidence="15">The sequence shown here is derived from an EMBL/GenBank/DDBJ whole genome shotgun (WGS) entry which is preliminary data.</text>
</comment>
<feature type="region of interest" description="Disordered" evidence="11">
    <location>
        <begin position="440"/>
        <end position="599"/>
    </location>
</feature>
<keyword evidence="16" id="KW-1185">Reference proteome</keyword>
<dbReference type="InterPro" id="IPR000719">
    <property type="entry name" value="Prot_kinase_dom"/>
</dbReference>
<keyword evidence="3" id="KW-0808">Transferase</keyword>
<protein>
    <recommendedName>
        <fullName evidence="1">non-specific serine/threonine protein kinase</fullName>
        <ecNumber evidence="1">2.7.11.1</ecNumber>
    </recommendedName>
</protein>
<dbReference type="Gene3D" id="3.30.200.20">
    <property type="entry name" value="Phosphorylase Kinase, domain 1"/>
    <property type="match status" value="1"/>
</dbReference>
<dbReference type="Pfam" id="PF03793">
    <property type="entry name" value="PASTA"/>
    <property type="match status" value="3"/>
</dbReference>
<dbReference type="GO" id="GO:0004674">
    <property type="term" value="F:protein serine/threonine kinase activity"/>
    <property type="evidence" value="ECO:0007669"/>
    <property type="project" value="UniProtKB-KW"/>
</dbReference>
<keyword evidence="12" id="KW-0472">Membrane</keyword>
<dbReference type="SMART" id="SM00740">
    <property type="entry name" value="PASTA"/>
    <property type="match status" value="3"/>
</dbReference>
<keyword evidence="7 10" id="KW-0067">ATP-binding</keyword>
<proteinExistence type="predicted"/>
<organism evidence="15 16">
    <name type="scientific">Halostreptopolyspora alba</name>
    <dbReference type="NCBI Taxonomy" id="2487137"/>
    <lineage>
        <taxon>Bacteria</taxon>
        <taxon>Bacillati</taxon>
        <taxon>Actinomycetota</taxon>
        <taxon>Actinomycetes</taxon>
        <taxon>Streptosporangiales</taxon>
        <taxon>Nocardiopsidaceae</taxon>
        <taxon>Halostreptopolyspora</taxon>
    </lineage>
</organism>
<evidence type="ECO:0000259" key="14">
    <source>
        <dbReference type="PROSITE" id="PS51178"/>
    </source>
</evidence>
<evidence type="ECO:0000256" key="8">
    <source>
        <dbReference type="ARBA" id="ARBA00047899"/>
    </source>
</evidence>
<evidence type="ECO:0000256" key="5">
    <source>
        <dbReference type="ARBA" id="ARBA00022741"/>
    </source>
</evidence>
<dbReference type="PROSITE" id="PS00107">
    <property type="entry name" value="PROTEIN_KINASE_ATP"/>
    <property type="match status" value="1"/>
</dbReference>
<evidence type="ECO:0000256" key="12">
    <source>
        <dbReference type="SAM" id="Phobius"/>
    </source>
</evidence>
<feature type="compositionally biased region" description="Acidic residues" evidence="11">
    <location>
        <begin position="296"/>
        <end position="305"/>
    </location>
</feature>
<feature type="compositionally biased region" description="Acidic residues" evidence="11">
    <location>
        <begin position="578"/>
        <end position="587"/>
    </location>
</feature>
<sequence>MSQPRLLGGRYALEDLIGRGGMAEVYRARDQRLDRLVAIKSLRHDLARDHTFQARFRREAQSAASLNHPSIIAVYDTGEDLVDDVGIPYIVMEHVDGQTLKELLDDDRRLLPERAVEITDGILRALEYSHRNGIVHRDIKPANVMLTRQAEAKVMDFGIARAMDDSQATMTQTSQVIGTAQYLSPEQARGERVDARSDLYSTGCVLYELLTGGPPFTGDSPVSIAYQHVREDPVPPSQLDPEIPAWIESIVLRAMAKDRDQRYQSAEEMREDIQRGLQGMPTAAATTTLPPANDPEPYDYDDEDERREGSGAKAALWVLLALAVLAALIFAGWLLLSNESPETVQVPDVVGMSQEEAESELNSAGFADGDITVEEQNDDEVAEGDVIETDPSEGTEVRQDSEITLVVSTGPGSVRVPDVSGMTQDQAMSELQDADFQIGSTTEENSDEVEAGRVTRTSPEGGSDADPGTTVDLWISEGAETVQVPDLDGMTREEAESALSEADLESTFEQQQSEEPEGTVIGQSPGANNEVEPGTTVTVTLAQQPEDNEPTDDGSPGNGGDETPEGWPPDVPYPPGSGDDEDNGEDQPQERRLSLLGIF</sequence>
<dbReference type="PANTHER" id="PTHR43289:SF6">
    <property type="entry name" value="SERINE_THREONINE-PROTEIN KINASE NEKL-3"/>
    <property type="match status" value="1"/>
</dbReference>
<dbReference type="FunFam" id="1.10.510.10:FF:000021">
    <property type="entry name" value="Serine/threonine protein kinase"/>
    <property type="match status" value="1"/>
</dbReference>
<dbReference type="EMBL" id="RJMB01000017">
    <property type="protein sequence ID" value="RNL83335.1"/>
    <property type="molecule type" value="Genomic_DNA"/>
</dbReference>
<dbReference type="InterPro" id="IPR017441">
    <property type="entry name" value="Protein_kinase_ATP_BS"/>
</dbReference>
<keyword evidence="4" id="KW-0677">Repeat</keyword>
<feature type="transmembrane region" description="Helical" evidence="12">
    <location>
        <begin position="314"/>
        <end position="336"/>
    </location>
</feature>
<feature type="domain" description="PASTA" evidence="14">
    <location>
        <begin position="340"/>
        <end position="409"/>
    </location>
</feature>
<dbReference type="Proteomes" id="UP000269198">
    <property type="component" value="Unassembled WGS sequence"/>
</dbReference>
<dbReference type="EC" id="2.7.11.1" evidence="1"/>
<dbReference type="PROSITE" id="PS51178">
    <property type="entry name" value="PASTA"/>
    <property type="match status" value="3"/>
</dbReference>
<dbReference type="Gene3D" id="3.30.10.20">
    <property type="match status" value="3"/>
</dbReference>
<evidence type="ECO:0000256" key="2">
    <source>
        <dbReference type="ARBA" id="ARBA00022527"/>
    </source>
</evidence>
<feature type="binding site" evidence="10">
    <location>
        <position position="40"/>
    </location>
    <ligand>
        <name>ATP</name>
        <dbReference type="ChEBI" id="CHEBI:30616"/>
    </ligand>
</feature>